<comment type="cofactor">
    <cofactor evidence="1">
        <name>Mg(2+)</name>
        <dbReference type="ChEBI" id="CHEBI:18420"/>
    </cofactor>
</comment>
<dbReference type="InterPro" id="IPR000760">
    <property type="entry name" value="Inositol_monophosphatase-like"/>
</dbReference>
<dbReference type="GO" id="GO:0046872">
    <property type="term" value="F:metal ion binding"/>
    <property type="evidence" value="ECO:0007669"/>
    <property type="project" value="UniProtKB-KW"/>
</dbReference>
<accession>A0A8I0KN81</accession>
<evidence type="ECO:0000256" key="1">
    <source>
        <dbReference type="PIRSR" id="PIRSR600760-2"/>
    </source>
</evidence>
<name>A0A8I0KN81_9ACTO</name>
<dbReference type="AlphaFoldDB" id="A0A8I0KN81"/>
<keyword evidence="1" id="KW-0479">Metal-binding</keyword>
<dbReference type="GO" id="GO:0008934">
    <property type="term" value="F:inositol monophosphate 1-phosphatase activity"/>
    <property type="evidence" value="ECO:0007669"/>
    <property type="project" value="TreeGrafter"/>
</dbReference>
<keyword evidence="1" id="KW-0460">Magnesium</keyword>
<dbReference type="SUPFAM" id="SSF56655">
    <property type="entry name" value="Carbohydrate phosphatase"/>
    <property type="match status" value="1"/>
</dbReference>
<dbReference type="Gene3D" id="3.30.540.10">
    <property type="entry name" value="Fructose-1,6-Bisphosphatase, subunit A, domain 1"/>
    <property type="match status" value="1"/>
</dbReference>
<comment type="caution">
    <text evidence="2">The sequence shown here is derived from an EMBL/GenBank/DDBJ whole genome shotgun (WGS) entry which is preliminary data.</text>
</comment>
<reference evidence="2 3" key="1">
    <citation type="submission" date="2020-08" db="EMBL/GenBank/DDBJ databases">
        <title>Winkia gen. nov., sp. nov., isolated from faeces of the Anser albifrons in China.</title>
        <authorList>
            <person name="Liu Q."/>
        </authorList>
    </citation>
    <scope>NUCLEOTIDE SEQUENCE [LARGE SCALE GENOMIC DNA]</scope>
    <source>
        <strain evidence="2 3">C62</strain>
    </source>
</reference>
<evidence type="ECO:0000313" key="3">
    <source>
        <dbReference type="Proteomes" id="UP000627538"/>
    </source>
</evidence>
<protein>
    <submittedName>
        <fullName evidence="2">Inositol monophosphatase</fullName>
    </submittedName>
</protein>
<evidence type="ECO:0000313" key="2">
    <source>
        <dbReference type="EMBL" id="MBD3689001.1"/>
    </source>
</evidence>
<dbReference type="GO" id="GO:0007165">
    <property type="term" value="P:signal transduction"/>
    <property type="evidence" value="ECO:0007669"/>
    <property type="project" value="TreeGrafter"/>
</dbReference>
<feature type="binding site" evidence="1">
    <location>
        <position position="71"/>
    </location>
    <ligand>
        <name>Mg(2+)</name>
        <dbReference type="ChEBI" id="CHEBI:18420"/>
        <label>1</label>
        <note>catalytic</note>
    </ligand>
</feature>
<proteinExistence type="predicted"/>
<gene>
    <name evidence="2" type="ORF">H8R10_01970</name>
</gene>
<organism evidence="2 3">
    <name type="scientific">Nanchangia anserum</name>
    <dbReference type="NCBI Taxonomy" id="2692125"/>
    <lineage>
        <taxon>Bacteria</taxon>
        <taxon>Bacillati</taxon>
        <taxon>Actinomycetota</taxon>
        <taxon>Actinomycetes</taxon>
        <taxon>Actinomycetales</taxon>
        <taxon>Actinomycetaceae</taxon>
        <taxon>Nanchangia</taxon>
    </lineage>
</organism>
<feature type="binding site" evidence="1">
    <location>
        <position position="225"/>
    </location>
    <ligand>
        <name>Mg(2+)</name>
        <dbReference type="ChEBI" id="CHEBI:18420"/>
        <label>1</label>
        <note>catalytic</note>
    </ligand>
</feature>
<dbReference type="Pfam" id="PF00459">
    <property type="entry name" value="Inositol_P"/>
    <property type="match status" value="1"/>
</dbReference>
<keyword evidence="3" id="KW-1185">Reference proteome</keyword>
<sequence>MPTPSPAVLADIAHACAIEAGRYISSVFRTDVDVETKADAHDPVTRHDRETEALISAYLARHTPGARILGEEGGTRSLAGSGCEEVSWIVDPIDGTANFAAGIAYLATSIAAEVSGRVVAACVHQPITTECYWADDHTGWRTTPHGHVRALRRPGPTREIDALATGYFPHRDPDTTRRHALADSLARLADAYASLRSPGACALDLAHVAAGFAGVATATFVQPWDVAAGFHLVRVSGGRVHTYDRGTGRPAHLSPAFVASAAGLDAATAREVFDEAGDTWLGPVPASA</sequence>
<dbReference type="GO" id="GO:0006020">
    <property type="term" value="P:inositol metabolic process"/>
    <property type="evidence" value="ECO:0007669"/>
    <property type="project" value="TreeGrafter"/>
</dbReference>
<dbReference type="Gene3D" id="3.40.190.80">
    <property type="match status" value="1"/>
</dbReference>
<feature type="binding site" evidence="1">
    <location>
        <position position="93"/>
    </location>
    <ligand>
        <name>Mg(2+)</name>
        <dbReference type="ChEBI" id="CHEBI:18420"/>
        <label>2</label>
    </ligand>
</feature>
<dbReference type="EMBL" id="JACRUO010000001">
    <property type="protein sequence ID" value="MBD3689001.1"/>
    <property type="molecule type" value="Genomic_DNA"/>
</dbReference>
<dbReference type="CDD" id="cd01637">
    <property type="entry name" value="IMPase_like"/>
    <property type="match status" value="1"/>
</dbReference>
<dbReference type="PANTHER" id="PTHR20854">
    <property type="entry name" value="INOSITOL MONOPHOSPHATASE"/>
    <property type="match status" value="1"/>
</dbReference>
<dbReference type="RefSeq" id="WP_191071081.1">
    <property type="nucleotide sequence ID" value="NZ_CP060506.1"/>
</dbReference>
<dbReference type="PANTHER" id="PTHR20854:SF4">
    <property type="entry name" value="INOSITOL-1-MONOPHOSPHATASE-RELATED"/>
    <property type="match status" value="1"/>
</dbReference>
<dbReference type="PRINTS" id="PR00377">
    <property type="entry name" value="IMPHPHTASES"/>
</dbReference>
<feature type="binding site" evidence="1">
    <location>
        <position position="91"/>
    </location>
    <ligand>
        <name>Mg(2+)</name>
        <dbReference type="ChEBI" id="CHEBI:18420"/>
        <label>1</label>
        <note>catalytic</note>
    </ligand>
</feature>
<feature type="binding site" evidence="1">
    <location>
        <position position="94"/>
    </location>
    <ligand>
        <name>Mg(2+)</name>
        <dbReference type="ChEBI" id="CHEBI:18420"/>
        <label>1</label>
        <note>catalytic</note>
    </ligand>
</feature>
<dbReference type="Proteomes" id="UP000627538">
    <property type="component" value="Unassembled WGS sequence"/>
</dbReference>